<feature type="region of interest" description="Disordered" evidence="1">
    <location>
        <begin position="39"/>
        <end position="71"/>
    </location>
</feature>
<reference evidence="2 3" key="1">
    <citation type="submission" date="2023-10" db="EMBL/GenBank/DDBJ databases">
        <title>Genome-Wide Identification Analysis in wild type Solanum Pinnatisectum Reveals Some Genes Defensing Phytophthora Infestans.</title>
        <authorList>
            <person name="Sun C."/>
        </authorList>
    </citation>
    <scope>NUCLEOTIDE SEQUENCE [LARGE SCALE GENOMIC DNA]</scope>
    <source>
        <strain evidence="2">LQN</strain>
        <tissue evidence="2">Leaf</tissue>
    </source>
</reference>
<organism evidence="2 3">
    <name type="scientific">Solanum pinnatisectum</name>
    <name type="common">tansyleaf nightshade</name>
    <dbReference type="NCBI Taxonomy" id="50273"/>
    <lineage>
        <taxon>Eukaryota</taxon>
        <taxon>Viridiplantae</taxon>
        <taxon>Streptophyta</taxon>
        <taxon>Embryophyta</taxon>
        <taxon>Tracheophyta</taxon>
        <taxon>Spermatophyta</taxon>
        <taxon>Magnoliopsida</taxon>
        <taxon>eudicotyledons</taxon>
        <taxon>Gunneridae</taxon>
        <taxon>Pentapetalae</taxon>
        <taxon>asterids</taxon>
        <taxon>lamiids</taxon>
        <taxon>Solanales</taxon>
        <taxon>Solanaceae</taxon>
        <taxon>Solanoideae</taxon>
        <taxon>Solaneae</taxon>
        <taxon>Solanum</taxon>
    </lineage>
</organism>
<keyword evidence="3" id="KW-1185">Reference proteome</keyword>
<protein>
    <recommendedName>
        <fullName evidence="4">NB-ARC domain containing protein</fullName>
    </recommendedName>
</protein>
<dbReference type="EMBL" id="JAWPEI010000009">
    <property type="protein sequence ID" value="KAK4715633.1"/>
    <property type="molecule type" value="Genomic_DNA"/>
</dbReference>
<dbReference type="Proteomes" id="UP001311915">
    <property type="component" value="Unassembled WGS sequence"/>
</dbReference>
<proteinExistence type="predicted"/>
<evidence type="ECO:0000256" key="1">
    <source>
        <dbReference type="SAM" id="MobiDB-lite"/>
    </source>
</evidence>
<sequence length="159" mass="17980">MDSKHKLMDTSNVENSGQHVFQVEIKNATKNWTLVPHKNSTSNWSLSPTSQNNSLGSEKDATGNKLSPKAPIFVPKCVTAKKNESRALMSKTIDLGEDSLDEDEEDMLDVCFDRVARERDISPRQQRSGSNKSKKKTHGRQHSWDGKMTEEFVPRHLPM</sequence>
<comment type="caution">
    <text evidence="2">The sequence shown here is derived from an EMBL/GenBank/DDBJ whole genome shotgun (WGS) entry which is preliminary data.</text>
</comment>
<feature type="region of interest" description="Disordered" evidence="1">
    <location>
        <begin position="116"/>
        <end position="159"/>
    </location>
</feature>
<name>A0AAV9KRP4_9SOLN</name>
<feature type="compositionally biased region" description="Polar residues" evidence="1">
    <location>
        <begin position="39"/>
        <end position="56"/>
    </location>
</feature>
<evidence type="ECO:0008006" key="4">
    <source>
        <dbReference type="Google" id="ProtNLM"/>
    </source>
</evidence>
<evidence type="ECO:0000313" key="2">
    <source>
        <dbReference type="EMBL" id="KAK4715633.1"/>
    </source>
</evidence>
<feature type="compositionally biased region" description="Basic and acidic residues" evidence="1">
    <location>
        <begin position="142"/>
        <end position="159"/>
    </location>
</feature>
<accession>A0AAV9KRP4</accession>
<gene>
    <name evidence="2" type="ORF">R3W88_013971</name>
</gene>
<evidence type="ECO:0000313" key="3">
    <source>
        <dbReference type="Proteomes" id="UP001311915"/>
    </source>
</evidence>
<dbReference type="AlphaFoldDB" id="A0AAV9KRP4"/>
<feature type="compositionally biased region" description="Basic residues" evidence="1">
    <location>
        <begin position="132"/>
        <end position="141"/>
    </location>
</feature>